<keyword evidence="4" id="KW-0560">Oxidoreductase</keyword>
<dbReference type="InterPro" id="IPR001128">
    <property type="entry name" value="Cyt_P450"/>
</dbReference>
<evidence type="ECO:0000256" key="6">
    <source>
        <dbReference type="ARBA" id="ARBA00023033"/>
    </source>
</evidence>
<evidence type="ECO:0000313" key="9">
    <source>
        <dbReference type="Proteomes" id="UP000319160"/>
    </source>
</evidence>
<keyword evidence="3 7" id="KW-0479">Metal-binding</keyword>
<evidence type="ECO:0008006" key="10">
    <source>
        <dbReference type="Google" id="ProtNLM"/>
    </source>
</evidence>
<dbReference type="Proteomes" id="UP000319160">
    <property type="component" value="Unassembled WGS sequence"/>
</dbReference>
<dbReference type="Gene3D" id="1.10.630.10">
    <property type="entry name" value="Cytochrome P450"/>
    <property type="match status" value="1"/>
</dbReference>
<dbReference type="GO" id="GO:0016705">
    <property type="term" value="F:oxidoreductase activity, acting on paired donors, with incorporation or reduction of molecular oxygen"/>
    <property type="evidence" value="ECO:0007669"/>
    <property type="project" value="InterPro"/>
</dbReference>
<dbReference type="InterPro" id="IPR036396">
    <property type="entry name" value="Cyt_P450_sf"/>
</dbReference>
<dbReference type="GO" id="GO:0020037">
    <property type="term" value="F:heme binding"/>
    <property type="evidence" value="ECO:0007669"/>
    <property type="project" value="InterPro"/>
</dbReference>
<keyword evidence="7" id="KW-0349">Heme</keyword>
<accession>A0A553I651</accession>
<keyword evidence="5 7" id="KW-0408">Iron</keyword>
<feature type="binding site" description="axial binding residue" evidence="7">
    <location>
        <position position="246"/>
    </location>
    <ligand>
        <name>heme</name>
        <dbReference type="ChEBI" id="CHEBI:30413"/>
    </ligand>
    <ligandPart>
        <name>Fe</name>
        <dbReference type="ChEBI" id="CHEBI:18248"/>
    </ligandPart>
</feature>
<name>A0A553I651_9PEZI</name>
<dbReference type="OrthoDB" id="1844152at2759"/>
<evidence type="ECO:0000256" key="5">
    <source>
        <dbReference type="ARBA" id="ARBA00023004"/>
    </source>
</evidence>
<evidence type="ECO:0000256" key="3">
    <source>
        <dbReference type="ARBA" id="ARBA00022723"/>
    </source>
</evidence>
<evidence type="ECO:0000256" key="4">
    <source>
        <dbReference type="ARBA" id="ARBA00023002"/>
    </source>
</evidence>
<keyword evidence="9" id="KW-1185">Reference proteome</keyword>
<dbReference type="PANTHER" id="PTHR46206">
    <property type="entry name" value="CYTOCHROME P450"/>
    <property type="match status" value="1"/>
</dbReference>
<comment type="similarity">
    <text evidence="2">Belongs to the cytochrome P450 family.</text>
</comment>
<comment type="cofactor">
    <cofactor evidence="1 7">
        <name>heme</name>
        <dbReference type="ChEBI" id="CHEBI:30413"/>
    </cofactor>
</comment>
<gene>
    <name evidence="8" type="ORF">FHL15_003230</name>
</gene>
<evidence type="ECO:0000313" key="8">
    <source>
        <dbReference type="EMBL" id="TRX95676.1"/>
    </source>
</evidence>
<dbReference type="SUPFAM" id="SSF48264">
    <property type="entry name" value="Cytochrome P450"/>
    <property type="match status" value="1"/>
</dbReference>
<evidence type="ECO:0000256" key="2">
    <source>
        <dbReference type="ARBA" id="ARBA00010617"/>
    </source>
</evidence>
<dbReference type="EMBL" id="VFLP01000014">
    <property type="protein sequence ID" value="TRX95676.1"/>
    <property type="molecule type" value="Genomic_DNA"/>
</dbReference>
<dbReference type="STRING" id="2512241.A0A553I651"/>
<organism evidence="8 9">
    <name type="scientific">Xylaria flabelliformis</name>
    <dbReference type="NCBI Taxonomy" id="2512241"/>
    <lineage>
        <taxon>Eukaryota</taxon>
        <taxon>Fungi</taxon>
        <taxon>Dikarya</taxon>
        <taxon>Ascomycota</taxon>
        <taxon>Pezizomycotina</taxon>
        <taxon>Sordariomycetes</taxon>
        <taxon>Xylariomycetidae</taxon>
        <taxon>Xylariales</taxon>
        <taxon>Xylariaceae</taxon>
        <taxon>Xylaria</taxon>
    </lineage>
</organism>
<protein>
    <recommendedName>
        <fullName evidence="10">Cytochrome P450</fullName>
    </recommendedName>
</protein>
<evidence type="ECO:0000256" key="1">
    <source>
        <dbReference type="ARBA" id="ARBA00001971"/>
    </source>
</evidence>
<dbReference type="PRINTS" id="PR00465">
    <property type="entry name" value="EP450IV"/>
</dbReference>
<dbReference type="CDD" id="cd11041">
    <property type="entry name" value="CYP503A1-like"/>
    <property type="match status" value="1"/>
</dbReference>
<dbReference type="AlphaFoldDB" id="A0A553I651"/>
<dbReference type="InterPro" id="IPR002403">
    <property type="entry name" value="Cyt_P450_E_grp-IV"/>
</dbReference>
<dbReference type="Pfam" id="PF00067">
    <property type="entry name" value="p450"/>
    <property type="match status" value="1"/>
</dbReference>
<dbReference type="GO" id="GO:0005506">
    <property type="term" value="F:iron ion binding"/>
    <property type="evidence" value="ECO:0007669"/>
    <property type="project" value="InterPro"/>
</dbReference>
<sequence length="344" mass="39641">MAAIRLRLAPKVLRPVVAAVIPNLYRIRWYRYKILQLISPAIKQRLKWYREQPEYWDARLKTGDTLTVDWLVEVSEPCQLTPEMIAHRLTGVSFGATHTTTNHVTNCILELAAGFDQWAIPLREEIESVLGPNPEAITNADLSKMWKLDSFMKEAQRFHPLTKLSVNRKVLKPFQLSTGELIDKNTHICFPGVPISMDDQFFNDAKSFDGFRFERLRQDPDTRHNGLQFTSSYAGTLHFGHGRYSCPGRFMGSLTSKLLIIKILLSYDLKIKDNGKRPENFTFMDLDMPDPKYEILIRRRKSSRSSGRRRRYTPGSQINTYKSLTGNPSLKCRSGVIARLTIKY</sequence>
<proteinExistence type="inferred from homology"/>
<dbReference type="GO" id="GO:0004497">
    <property type="term" value="F:monooxygenase activity"/>
    <property type="evidence" value="ECO:0007669"/>
    <property type="project" value="UniProtKB-KW"/>
</dbReference>
<keyword evidence="6" id="KW-0503">Monooxygenase</keyword>
<evidence type="ECO:0000256" key="7">
    <source>
        <dbReference type="PIRSR" id="PIRSR602403-1"/>
    </source>
</evidence>
<reference evidence="9" key="1">
    <citation type="submission" date="2019-06" db="EMBL/GenBank/DDBJ databases">
        <title>Draft genome sequence of the griseofulvin-producing fungus Xylaria cubensis strain G536.</title>
        <authorList>
            <person name="Mead M.E."/>
            <person name="Raja H.A."/>
            <person name="Steenwyk J.L."/>
            <person name="Knowles S.L."/>
            <person name="Oberlies N.H."/>
            <person name="Rokas A."/>
        </authorList>
    </citation>
    <scope>NUCLEOTIDE SEQUENCE [LARGE SCALE GENOMIC DNA]</scope>
    <source>
        <strain evidence="9">G536</strain>
    </source>
</reference>
<comment type="caution">
    <text evidence="8">The sequence shown here is derived from an EMBL/GenBank/DDBJ whole genome shotgun (WGS) entry which is preliminary data.</text>
</comment>